<dbReference type="SMART" id="SM00148">
    <property type="entry name" value="PLCXc"/>
    <property type="match status" value="1"/>
</dbReference>
<dbReference type="CDD" id="cd08586">
    <property type="entry name" value="PI-PLCc_BcPLC_like"/>
    <property type="match status" value="1"/>
</dbReference>
<evidence type="ECO:0000256" key="2">
    <source>
        <dbReference type="ARBA" id="ARBA00012581"/>
    </source>
</evidence>
<dbReference type="AlphaFoldDB" id="A0A2C4PTJ2"/>
<proteinExistence type="predicted"/>
<dbReference type="InterPro" id="IPR017946">
    <property type="entry name" value="PLC-like_Pdiesterase_TIM-brl"/>
</dbReference>
<dbReference type="SUPFAM" id="SSF51695">
    <property type="entry name" value="PLC-like phosphodiesterases"/>
    <property type="match status" value="1"/>
</dbReference>
<dbReference type="EC" id="4.6.1.13" evidence="2"/>
<dbReference type="Proteomes" id="UP000225997">
    <property type="component" value="Unassembled WGS sequence"/>
</dbReference>
<reference evidence="9 10" key="1">
    <citation type="submission" date="2017-09" db="EMBL/GenBank/DDBJ databases">
        <title>Large-scale bioinformatics analysis of Bacillus genomes uncovers conserved roles of natural products in bacterial physiology.</title>
        <authorList>
            <consortium name="Agbiome Team Llc"/>
            <person name="Bleich R.M."/>
            <person name="Grubbs K.J."/>
            <person name="Santa Maria K.C."/>
            <person name="Allen S.E."/>
            <person name="Farag S."/>
            <person name="Shank E.A."/>
            <person name="Bowers A."/>
        </authorList>
    </citation>
    <scope>NUCLEOTIDE SEQUENCE [LARGE SCALE GENOMIC DNA]</scope>
    <source>
        <strain evidence="9 10">AFS044250</strain>
    </source>
</reference>
<evidence type="ECO:0000256" key="5">
    <source>
        <dbReference type="ARBA" id="ARBA00030474"/>
    </source>
</evidence>
<evidence type="ECO:0000313" key="9">
    <source>
        <dbReference type="EMBL" id="PHD55590.1"/>
    </source>
</evidence>
<feature type="domain" description="Phosphatidylinositol-specific phospholipase C X" evidence="8">
    <location>
        <begin position="69"/>
        <end position="207"/>
    </location>
</feature>
<protein>
    <recommendedName>
        <fullName evidence="3">1-phosphatidylinositol phosphodiesterase</fullName>
        <ecNumber evidence="2">4.6.1.13</ecNumber>
    </recommendedName>
    <alternativeName>
        <fullName evidence="5">Phosphatidylinositol diacylglycerol-lyase</fullName>
    </alternativeName>
    <alternativeName>
        <fullName evidence="6">Phosphatidylinositol-specific phospholipase C</fullName>
    </alternativeName>
</protein>
<dbReference type="EMBL" id="NUSQ01000274">
    <property type="protein sequence ID" value="PHD55590.1"/>
    <property type="molecule type" value="Genomic_DNA"/>
</dbReference>
<dbReference type="PROSITE" id="PS50007">
    <property type="entry name" value="PIPLC_X_DOMAIN"/>
    <property type="match status" value="1"/>
</dbReference>
<comment type="catalytic activity">
    <reaction evidence="1">
        <text>a 1,2-diacyl-sn-glycero-3-phospho-(1D-myo-inositol) = 1D-myo-inositol 1,2-cyclic phosphate + a 1,2-diacyl-sn-glycerol</text>
        <dbReference type="Rhea" id="RHEA:17093"/>
        <dbReference type="ChEBI" id="CHEBI:17815"/>
        <dbReference type="ChEBI" id="CHEBI:57880"/>
        <dbReference type="ChEBI" id="CHEBI:58484"/>
        <dbReference type="EC" id="4.6.1.13"/>
    </reaction>
</comment>
<evidence type="ECO:0000256" key="4">
    <source>
        <dbReference type="ARBA" id="ARBA00022963"/>
    </source>
</evidence>
<evidence type="ECO:0000259" key="8">
    <source>
        <dbReference type="SMART" id="SM00148"/>
    </source>
</evidence>
<organism evidence="9 10">
    <name type="scientific">Bacillus toyonensis</name>
    <dbReference type="NCBI Taxonomy" id="155322"/>
    <lineage>
        <taxon>Bacteria</taxon>
        <taxon>Bacillati</taxon>
        <taxon>Bacillota</taxon>
        <taxon>Bacilli</taxon>
        <taxon>Bacillales</taxon>
        <taxon>Bacillaceae</taxon>
        <taxon>Bacillus</taxon>
        <taxon>Bacillus cereus group</taxon>
    </lineage>
</organism>
<comment type="caution">
    <text evidence="9">The sequence shown here is derived from an EMBL/GenBank/DDBJ whole genome shotgun (WGS) entry which is preliminary data.</text>
</comment>
<evidence type="ECO:0000256" key="3">
    <source>
        <dbReference type="ARBA" id="ARBA00019758"/>
    </source>
</evidence>
<dbReference type="GO" id="GO:0004436">
    <property type="term" value="F:phosphatidylinositol diacylglycerol-lyase activity"/>
    <property type="evidence" value="ECO:0007669"/>
    <property type="project" value="UniProtKB-EC"/>
</dbReference>
<dbReference type="PANTHER" id="PTHR13593:SF113">
    <property type="entry name" value="SI:DKEY-266F7.9"/>
    <property type="match status" value="1"/>
</dbReference>
<gene>
    <name evidence="9" type="ORF">COF40_30035</name>
</gene>
<accession>A0A2C4PTJ2</accession>
<keyword evidence="7" id="KW-0812">Transmembrane</keyword>
<dbReference type="PANTHER" id="PTHR13593">
    <property type="match status" value="1"/>
</dbReference>
<dbReference type="GO" id="GO:0016042">
    <property type="term" value="P:lipid catabolic process"/>
    <property type="evidence" value="ECO:0007669"/>
    <property type="project" value="UniProtKB-KW"/>
</dbReference>
<keyword evidence="4" id="KW-0442">Lipid degradation</keyword>
<keyword evidence="7" id="KW-0472">Membrane</keyword>
<dbReference type="Pfam" id="PF00388">
    <property type="entry name" value="PI-PLC-X"/>
    <property type="match status" value="1"/>
</dbReference>
<dbReference type="Gene3D" id="3.20.20.190">
    <property type="entry name" value="Phosphatidylinositol (PI) phosphodiesterase"/>
    <property type="match status" value="1"/>
</dbReference>
<sequence length="347" mass="39762">MKGVLSMKKRILILWTGICIAFICIITPIKHIYADTLLGYNHEDYMLEKGNYHWDLRNWMSVVPNNTKLSALSIPGTHDSMAHHGKTLIDKPYTQTQSVVLPKQLESGIRYVDIRIRDTGNSFAIHHGDVYQQAMFGDVLNTVTDFLRKYPTETVIMRVKNEHEQDLNRYQEIFQGYWDSYKSYFWNPTSNNPTLGEIRGKIVVIQNFRSNKQFGIQYDSLNVQDQYDVSNLPAKWDAVKSQIDLANNDVNHIYLNHLSGTHFNLLTGNTPADVAKYINPKTVAYVGGLGVFNGLDPSRWTETNVNNINHTGIITADFPDFEFSAQIINKNAPYNDKNFNGKKYITE</sequence>
<evidence type="ECO:0000256" key="6">
    <source>
        <dbReference type="ARBA" id="ARBA00030782"/>
    </source>
</evidence>
<keyword evidence="7" id="KW-1133">Transmembrane helix</keyword>
<keyword evidence="4" id="KW-0443">Lipid metabolism</keyword>
<feature type="transmembrane region" description="Helical" evidence="7">
    <location>
        <begin position="12"/>
        <end position="33"/>
    </location>
</feature>
<dbReference type="GO" id="GO:0008081">
    <property type="term" value="F:phosphoric diester hydrolase activity"/>
    <property type="evidence" value="ECO:0007669"/>
    <property type="project" value="InterPro"/>
</dbReference>
<name>A0A2C4PTJ2_9BACI</name>
<evidence type="ECO:0000256" key="1">
    <source>
        <dbReference type="ARBA" id="ARBA00001316"/>
    </source>
</evidence>
<dbReference type="InterPro" id="IPR000909">
    <property type="entry name" value="PLipase_C_PInositol-sp_X_dom"/>
</dbReference>
<dbReference type="InterPro" id="IPR051057">
    <property type="entry name" value="PI-PLC_domain"/>
</dbReference>
<evidence type="ECO:0000313" key="10">
    <source>
        <dbReference type="Proteomes" id="UP000225997"/>
    </source>
</evidence>
<evidence type="ECO:0000256" key="7">
    <source>
        <dbReference type="SAM" id="Phobius"/>
    </source>
</evidence>